<evidence type="ECO:0000256" key="1">
    <source>
        <dbReference type="SAM" id="MobiDB-lite"/>
    </source>
</evidence>
<protein>
    <submittedName>
        <fullName evidence="2">Uncharacterized protein</fullName>
    </submittedName>
</protein>
<name>A0A835Y836_9CHLO</name>
<evidence type="ECO:0000313" key="2">
    <source>
        <dbReference type="EMBL" id="KAG2495936.1"/>
    </source>
</evidence>
<feature type="region of interest" description="Disordered" evidence="1">
    <location>
        <begin position="1"/>
        <end position="92"/>
    </location>
</feature>
<proteinExistence type="predicted"/>
<dbReference type="Proteomes" id="UP000612055">
    <property type="component" value="Unassembled WGS sequence"/>
</dbReference>
<comment type="caution">
    <text evidence="2">The sequence shown here is derived from an EMBL/GenBank/DDBJ whole genome shotgun (WGS) entry which is preliminary data.</text>
</comment>
<reference evidence="2" key="1">
    <citation type="journal article" date="2020" name="bioRxiv">
        <title>Comparative genomics of Chlamydomonas.</title>
        <authorList>
            <person name="Craig R.J."/>
            <person name="Hasan A.R."/>
            <person name="Ness R.W."/>
            <person name="Keightley P.D."/>
        </authorList>
    </citation>
    <scope>NUCLEOTIDE SEQUENCE</scope>
    <source>
        <strain evidence="2">CCAP 11/70</strain>
    </source>
</reference>
<organism evidence="2 3">
    <name type="scientific">Edaphochlamys debaryana</name>
    <dbReference type="NCBI Taxonomy" id="47281"/>
    <lineage>
        <taxon>Eukaryota</taxon>
        <taxon>Viridiplantae</taxon>
        <taxon>Chlorophyta</taxon>
        <taxon>core chlorophytes</taxon>
        <taxon>Chlorophyceae</taxon>
        <taxon>CS clade</taxon>
        <taxon>Chlamydomonadales</taxon>
        <taxon>Chlamydomonadales incertae sedis</taxon>
        <taxon>Edaphochlamys</taxon>
    </lineage>
</organism>
<sequence length="92" mass="9665">MLATPARSSLRSATRASQAPRSSVVVRASAPPPSRKDDAAKASPKPETKPADTKPTAGSADGKKKGAWQPEFPSLVNNKPLPTEDVKTNIDM</sequence>
<evidence type="ECO:0000313" key="3">
    <source>
        <dbReference type="Proteomes" id="UP000612055"/>
    </source>
</evidence>
<gene>
    <name evidence="2" type="ORF">HYH03_005867</name>
</gene>
<dbReference type="EMBL" id="JAEHOE010000021">
    <property type="protein sequence ID" value="KAG2495936.1"/>
    <property type="molecule type" value="Genomic_DNA"/>
</dbReference>
<keyword evidence="3" id="KW-1185">Reference proteome</keyword>
<feature type="compositionally biased region" description="Basic and acidic residues" evidence="1">
    <location>
        <begin position="82"/>
        <end position="92"/>
    </location>
</feature>
<feature type="compositionally biased region" description="Basic and acidic residues" evidence="1">
    <location>
        <begin position="34"/>
        <end position="52"/>
    </location>
</feature>
<dbReference type="AlphaFoldDB" id="A0A835Y836"/>
<feature type="compositionally biased region" description="Low complexity" evidence="1">
    <location>
        <begin position="1"/>
        <end position="17"/>
    </location>
</feature>
<dbReference type="OrthoDB" id="548274at2759"/>
<accession>A0A835Y836</accession>